<evidence type="ECO:0000313" key="8">
    <source>
        <dbReference type="EMBL" id="AGI73933.1"/>
    </source>
</evidence>
<dbReference type="SUPFAM" id="SSF52121">
    <property type="entry name" value="Lumazine synthase"/>
    <property type="match status" value="1"/>
</dbReference>
<dbReference type="Pfam" id="PF00885">
    <property type="entry name" value="DMRL_synthase"/>
    <property type="match status" value="1"/>
</dbReference>
<feature type="binding site" evidence="7">
    <location>
        <begin position="77"/>
        <end position="79"/>
    </location>
    <ligand>
        <name>5-amino-6-(D-ribitylamino)uracil</name>
        <dbReference type="ChEBI" id="CHEBI:15934"/>
    </ligand>
</feature>
<feature type="active site" description="Proton donor" evidence="7">
    <location>
        <position position="85"/>
    </location>
</feature>
<evidence type="ECO:0000256" key="4">
    <source>
        <dbReference type="ARBA" id="ARBA00022619"/>
    </source>
</evidence>
<comment type="catalytic activity">
    <reaction evidence="6 7">
        <text>(2S)-2-hydroxy-3-oxobutyl phosphate + 5-amino-6-(D-ribitylamino)uracil = 6,7-dimethyl-8-(1-D-ribityl)lumazine + phosphate + 2 H2O + H(+)</text>
        <dbReference type="Rhea" id="RHEA:26152"/>
        <dbReference type="ChEBI" id="CHEBI:15377"/>
        <dbReference type="ChEBI" id="CHEBI:15378"/>
        <dbReference type="ChEBI" id="CHEBI:15934"/>
        <dbReference type="ChEBI" id="CHEBI:43474"/>
        <dbReference type="ChEBI" id="CHEBI:58201"/>
        <dbReference type="ChEBI" id="CHEBI:58830"/>
        <dbReference type="EC" id="2.5.1.78"/>
    </reaction>
</comment>
<evidence type="ECO:0000256" key="7">
    <source>
        <dbReference type="HAMAP-Rule" id="MF_00178"/>
    </source>
</evidence>
<evidence type="ECO:0000256" key="3">
    <source>
        <dbReference type="ARBA" id="ARBA00012664"/>
    </source>
</evidence>
<dbReference type="GO" id="GO:0000906">
    <property type="term" value="F:6,7-dimethyl-8-ribityllumazine synthase activity"/>
    <property type="evidence" value="ECO:0007669"/>
    <property type="project" value="UniProtKB-UniRule"/>
</dbReference>
<reference evidence="8 9" key="1">
    <citation type="journal article" date="2013" name="PLoS ONE">
        <title>Poles Apart: Arctic and Antarctic Octadecabacter strains Share High Genome Plasticity and a New Type of Xanthorhodopsin.</title>
        <authorList>
            <person name="Vollmers J."/>
            <person name="Voget S."/>
            <person name="Dietrich S."/>
            <person name="Gollnow K."/>
            <person name="Smits M."/>
            <person name="Meyer K."/>
            <person name="Brinkhoff T."/>
            <person name="Simon M."/>
            <person name="Daniel R."/>
        </authorList>
    </citation>
    <scope>NUCLEOTIDE SEQUENCE [LARGE SCALE GENOMIC DNA]</scope>
    <source>
        <strain evidence="8 9">238</strain>
    </source>
</reference>
<feature type="binding site" evidence="7">
    <location>
        <begin position="53"/>
        <end position="55"/>
    </location>
    <ligand>
        <name>5-amino-6-(D-ribitylamino)uracil</name>
        <dbReference type="ChEBI" id="CHEBI:15934"/>
    </ligand>
</feature>
<evidence type="ECO:0000256" key="2">
    <source>
        <dbReference type="ARBA" id="ARBA00007424"/>
    </source>
</evidence>
<comment type="pathway">
    <text evidence="1 7">Cofactor biosynthesis; riboflavin biosynthesis; riboflavin from 2-hydroxy-3-oxobutyl phosphate and 5-amino-6-(D-ribitylamino)uracil: step 1/2.</text>
</comment>
<dbReference type="UniPathway" id="UPA00275">
    <property type="reaction ID" value="UER00404"/>
</dbReference>
<protein>
    <recommendedName>
        <fullName evidence="3 7">6,7-dimethyl-8-ribityllumazine synthase</fullName>
        <shortName evidence="7">DMRL synthase</shortName>
        <shortName evidence="7">LS</shortName>
        <shortName evidence="7">Lumazine synthase</shortName>
        <ecNumber evidence="3 7">2.5.1.78</ecNumber>
    </recommendedName>
</protein>
<dbReference type="Gene3D" id="3.40.50.960">
    <property type="entry name" value="Lumazine/riboflavin synthase"/>
    <property type="match status" value="1"/>
</dbReference>
<proteinExistence type="inferred from homology"/>
<sequence>MQLQRIGPMTQKKNIAFIKAQWHADIVDQSLIGFREQHGDANSQIDVYDVPGAFEMPLLAKRLASSGRYSAVVCAAFVVDGGIYRHDFVSQAVVDGLMRVQLDTDVPVFSVSLTPHNFQDTNDYKAFFKKHFLKKGQEAAEAVHMMVSLGHIGRH</sequence>
<evidence type="ECO:0000256" key="1">
    <source>
        <dbReference type="ARBA" id="ARBA00004917"/>
    </source>
</evidence>
<comment type="similarity">
    <text evidence="2 7">Belongs to the DMRL synthase family.</text>
</comment>
<dbReference type="InterPro" id="IPR034964">
    <property type="entry name" value="LS"/>
</dbReference>
<dbReference type="PANTHER" id="PTHR21058:SF0">
    <property type="entry name" value="6,7-DIMETHYL-8-RIBITYLLUMAZINE SYNTHASE"/>
    <property type="match status" value="1"/>
</dbReference>
<dbReference type="KEGG" id="oar:OA238_c39970"/>
<dbReference type="GO" id="GO:0009349">
    <property type="term" value="C:riboflavin synthase complex"/>
    <property type="evidence" value="ECO:0007669"/>
    <property type="project" value="InterPro"/>
</dbReference>
<evidence type="ECO:0000256" key="5">
    <source>
        <dbReference type="ARBA" id="ARBA00022679"/>
    </source>
</evidence>
<dbReference type="PANTHER" id="PTHR21058">
    <property type="entry name" value="6,7-DIMETHYL-8-RIBITYLLUMAZINE SYNTHASE DMRL SYNTHASE LUMAZINE SYNTHASE"/>
    <property type="match status" value="1"/>
</dbReference>
<comment type="function">
    <text evidence="7">Catalyzes the formation of 6,7-dimethyl-8-ribityllumazine by condensation of 5-amino-6-(D-ribitylamino)uracil with 3,4-dihydroxy-2-butanone 4-phosphate. This is the penultimate step in the biosynthesis of riboflavin.</text>
</comment>
<dbReference type="InterPro" id="IPR036467">
    <property type="entry name" value="LS/RS_sf"/>
</dbReference>
<dbReference type="InterPro" id="IPR002180">
    <property type="entry name" value="LS/RS"/>
</dbReference>
<name>M9RQD9_9RHOB</name>
<dbReference type="EC" id="2.5.1.78" evidence="3 7"/>
<dbReference type="STRING" id="391616.OA238_c39970"/>
<dbReference type="AlphaFoldDB" id="M9RQD9"/>
<keyword evidence="5 7" id="KW-0808">Transferase</keyword>
<dbReference type="HOGENOM" id="CLU_089358_0_0_5"/>
<dbReference type="eggNOG" id="COG0054">
    <property type="taxonomic scope" value="Bacteria"/>
</dbReference>
<organism evidence="8 9">
    <name type="scientific">Octadecabacter arcticus 238</name>
    <dbReference type="NCBI Taxonomy" id="391616"/>
    <lineage>
        <taxon>Bacteria</taxon>
        <taxon>Pseudomonadati</taxon>
        <taxon>Pseudomonadota</taxon>
        <taxon>Alphaproteobacteria</taxon>
        <taxon>Rhodobacterales</taxon>
        <taxon>Roseobacteraceae</taxon>
        <taxon>Octadecabacter</taxon>
    </lineage>
</organism>
<gene>
    <name evidence="8" type="primary">ribH2</name>
    <name evidence="7" type="synonym">ribH</name>
    <name evidence="8" type="ORF">OA238_c39970</name>
</gene>
<comment type="caution">
    <text evidence="7">Lacks conserved residue(s) required for the propagation of feature annotation.</text>
</comment>
<keyword evidence="4 7" id="KW-0686">Riboflavin biosynthesis</keyword>
<dbReference type="NCBIfam" id="NF009084">
    <property type="entry name" value="PRK12419.1"/>
    <property type="match status" value="1"/>
</dbReference>
<dbReference type="RefSeq" id="WP_015496913.1">
    <property type="nucleotide sequence ID" value="NC_020908.1"/>
</dbReference>
<dbReference type="EMBL" id="CP003742">
    <property type="protein sequence ID" value="AGI73933.1"/>
    <property type="molecule type" value="Genomic_DNA"/>
</dbReference>
<dbReference type="GO" id="GO:0009231">
    <property type="term" value="P:riboflavin biosynthetic process"/>
    <property type="evidence" value="ECO:0007669"/>
    <property type="project" value="UniProtKB-UniRule"/>
</dbReference>
<feature type="binding site" evidence="7">
    <location>
        <position position="110"/>
    </location>
    <ligand>
        <name>5-amino-6-(D-ribitylamino)uracil</name>
        <dbReference type="ChEBI" id="CHEBI:15934"/>
    </ligand>
</feature>
<dbReference type="GO" id="GO:0005829">
    <property type="term" value="C:cytosol"/>
    <property type="evidence" value="ECO:0007669"/>
    <property type="project" value="TreeGrafter"/>
</dbReference>
<feature type="binding site" evidence="7">
    <location>
        <position position="22"/>
    </location>
    <ligand>
        <name>5-amino-6-(D-ribitylamino)uracil</name>
        <dbReference type="ChEBI" id="CHEBI:15934"/>
    </ligand>
</feature>
<evidence type="ECO:0000256" key="6">
    <source>
        <dbReference type="ARBA" id="ARBA00048785"/>
    </source>
</evidence>
<dbReference type="Proteomes" id="UP000004688">
    <property type="component" value="Chromosome"/>
</dbReference>
<accession>M9RQD9</accession>
<dbReference type="HAMAP" id="MF_00178">
    <property type="entry name" value="Lumazine_synth"/>
    <property type="match status" value="1"/>
</dbReference>
<keyword evidence="9" id="KW-1185">Reference proteome</keyword>
<evidence type="ECO:0000313" key="9">
    <source>
        <dbReference type="Proteomes" id="UP000004688"/>
    </source>
</evidence>